<dbReference type="RefSeq" id="WP_093254543.1">
    <property type="nucleotide sequence ID" value="NZ_FNQM01000010.1"/>
</dbReference>
<dbReference type="AlphaFoldDB" id="A0A1H4DFC4"/>
<protein>
    <submittedName>
        <fullName evidence="1">Putative amidoligase enzyme</fullName>
    </submittedName>
</protein>
<dbReference type="STRING" id="89524.SAMN05444370_1106"/>
<dbReference type="OrthoDB" id="5597599at2"/>
<reference evidence="1 2" key="1">
    <citation type="submission" date="2016-10" db="EMBL/GenBank/DDBJ databases">
        <authorList>
            <person name="de Groot N.N."/>
        </authorList>
    </citation>
    <scope>NUCLEOTIDE SEQUENCE [LARGE SCALE GENOMIC DNA]</scope>
    <source>
        <strain evidence="1 2">DSM 15345</strain>
    </source>
</reference>
<evidence type="ECO:0000313" key="2">
    <source>
        <dbReference type="Proteomes" id="UP000198703"/>
    </source>
</evidence>
<accession>A0A1H4DFC4</accession>
<evidence type="ECO:0000313" key="1">
    <source>
        <dbReference type="EMBL" id="SEA71455.1"/>
    </source>
</evidence>
<sequence length="326" mass="36297">MTEAIAALSPPENAKGETRGVGVEIEFSGLDVAAASRAVADALDGEIEQVHHQRAHVHAAQGRFVVELDTRWADPDYVAEHAADLDPEIRRTLARGVSSVAGAVLSSVFPVEVVCPPIPHDRLGDLAPVIDRLARAGALGTRHSAFSGFGTHFNVEAARLTVDHILPIMQAYCLMDFSLRRDARIALIRRMQSYILPFPEAYKRHILAQDYRPHLSRFMDDHMTLNPSRDMELDLLPLFAHIDAARVRDALPDEKNSARPTFHWRLPDCRIDEPGWSLAEDWGRWAQVEALAADGDRLASLAASYLREGPTSDFAARVRRFIDMFE</sequence>
<dbReference type="Pfam" id="PF12224">
    <property type="entry name" value="Amidoligase_2"/>
    <property type="match status" value="1"/>
</dbReference>
<dbReference type="Proteomes" id="UP000198703">
    <property type="component" value="Unassembled WGS sequence"/>
</dbReference>
<dbReference type="GO" id="GO:0016874">
    <property type="term" value="F:ligase activity"/>
    <property type="evidence" value="ECO:0007669"/>
    <property type="project" value="UniProtKB-KW"/>
</dbReference>
<proteinExistence type="predicted"/>
<keyword evidence="2" id="KW-1185">Reference proteome</keyword>
<dbReference type="InterPro" id="IPR022025">
    <property type="entry name" value="Amidoligase_2"/>
</dbReference>
<dbReference type="EMBL" id="FNQM01000010">
    <property type="protein sequence ID" value="SEA71455.1"/>
    <property type="molecule type" value="Genomic_DNA"/>
</dbReference>
<keyword evidence="1" id="KW-0436">Ligase</keyword>
<organism evidence="1 2">
    <name type="scientific">Rubrimonas cliftonensis</name>
    <dbReference type="NCBI Taxonomy" id="89524"/>
    <lineage>
        <taxon>Bacteria</taxon>
        <taxon>Pseudomonadati</taxon>
        <taxon>Pseudomonadota</taxon>
        <taxon>Alphaproteobacteria</taxon>
        <taxon>Rhodobacterales</taxon>
        <taxon>Paracoccaceae</taxon>
        <taxon>Rubrimonas</taxon>
    </lineage>
</organism>
<gene>
    <name evidence="1" type="ORF">SAMN05444370_1106</name>
</gene>
<name>A0A1H4DFC4_9RHOB</name>